<keyword evidence="8 12" id="KW-0378">Hydrolase</keyword>
<dbReference type="PANTHER" id="PTHR31321:SF87">
    <property type="entry name" value="PECTINESTERASE 63-RELATED"/>
    <property type="match status" value="1"/>
</dbReference>
<reference evidence="15 16" key="1">
    <citation type="submission" date="2023-01" db="EMBL/GenBank/DDBJ databases">
        <authorList>
            <person name="Kreplak J."/>
        </authorList>
    </citation>
    <scope>NUCLEOTIDE SEQUENCE [LARGE SCALE GENOMIC DNA]</scope>
</reference>
<protein>
    <recommendedName>
        <fullName evidence="4 12">Pectinesterase</fullName>
        <ecNumber evidence="4 12">3.1.1.11</ecNumber>
    </recommendedName>
</protein>
<evidence type="ECO:0000256" key="5">
    <source>
        <dbReference type="ARBA" id="ARBA00022512"/>
    </source>
</evidence>
<evidence type="ECO:0000256" key="3">
    <source>
        <dbReference type="ARBA" id="ARBA00008891"/>
    </source>
</evidence>
<dbReference type="SUPFAM" id="SSF51126">
    <property type="entry name" value="Pectin lyase-like"/>
    <property type="match status" value="1"/>
</dbReference>
<comment type="subcellular location">
    <subcellularLocation>
        <location evidence="1">Secreted</location>
        <location evidence="1">Cell wall</location>
    </subcellularLocation>
</comment>
<evidence type="ECO:0000313" key="16">
    <source>
        <dbReference type="Proteomes" id="UP001157006"/>
    </source>
</evidence>
<keyword evidence="6" id="KW-0964">Secreted</keyword>
<evidence type="ECO:0000256" key="13">
    <source>
        <dbReference type="SAM" id="Phobius"/>
    </source>
</evidence>
<dbReference type="GO" id="GO:0030599">
    <property type="term" value="F:pectinesterase activity"/>
    <property type="evidence" value="ECO:0007669"/>
    <property type="project" value="UniProtKB-UniRule"/>
</dbReference>
<dbReference type="AlphaFoldDB" id="A0AAV0ZFE1"/>
<keyword evidence="13" id="KW-0472">Membrane</keyword>
<accession>A0AAV0ZFE1</accession>
<evidence type="ECO:0000256" key="7">
    <source>
        <dbReference type="ARBA" id="ARBA00022729"/>
    </source>
</evidence>
<dbReference type="Gene3D" id="2.160.20.10">
    <property type="entry name" value="Single-stranded right-handed beta-helix, Pectin lyase-like"/>
    <property type="match status" value="1"/>
</dbReference>
<evidence type="ECO:0000256" key="12">
    <source>
        <dbReference type="RuleBase" id="RU000589"/>
    </source>
</evidence>
<comment type="similarity">
    <text evidence="3">Belongs to the pectinesterase family.</text>
</comment>
<comment type="pathway">
    <text evidence="2 12">Glycan metabolism; pectin degradation; 2-dehydro-3-deoxy-D-gluconate from pectin: step 1/5.</text>
</comment>
<evidence type="ECO:0000259" key="14">
    <source>
        <dbReference type="Pfam" id="PF01095"/>
    </source>
</evidence>
<name>A0AAV0ZFE1_VICFA</name>
<dbReference type="PANTHER" id="PTHR31321">
    <property type="entry name" value="ACYL-COA THIOESTER HYDROLASE YBHC-RELATED"/>
    <property type="match status" value="1"/>
</dbReference>
<keyword evidence="7" id="KW-0732">Signal</keyword>
<dbReference type="GO" id="GO:0042545">
    <property type="term" value="P:cell wall modification"/>
    <property type="evidence" value="ECO:0007669"/>
    <property type="project" value="UniProtKB-UniRule"/>
</dbReference>
<dbReference type="Proteomes" id="UP001157006">
    <property type="component" value="Chromosome 1S"/>
</dbReference>
<dbReference type="InterPro" id="IPR012334">
    <property type="entry name" value="Pectin_lyas_fold"/>
</dbReference>
<dbReference type="FunFam" id="2.160.20.10:FF:000008">
    <property type="entry name" value="Pectinesterase"/>
    <property type="match status" value="1"/>
</dbReference>
<keyword evidence="5" id="KW-0134">Cell wall</keyword>
<keyword evidence="13" id="KW-0812">Transmembrane</keyword>
<evidence type="ECO:0000256" key="8">
    <source>
        <dbReference type="ARBA" id="ARBA00022801"/>
    </source>
</evidence>
<evidence type="ECO:0000256" key="2">
    <source>
        <dbReference type="ARBA" id="ARBA00005184"/>
    </source>
</evidence>
<evidence type="ECO:0000256" key="9">
    <source>
        <dbReference type="ARBA" id="ARBA00023085"/>
    </source>
</evidence>
<feature type="domain" description="Pectinesterase catalytic" evidence="14">
    <location>
        <begin position="73"/>
        <end position="358"/>
    </location>
</feature>
<comment type="catalytic activity">
    <reaction evidence="10 12">
        <text>[(1-&gt;4)-alpha-D-galacturonosyl methyl ester](n) + n H2O = [(1-&gt;4)-alpha-D-galacturonosyl](n) + n methanol + n H(+)</text>
        <dbReference type="Rhea" id="RHEA:22380"/>
        <dbReference type="Rhea" id="RHEA-COMP:14570"/>
        <dbReference type="Rhea" id="RHEA-COMP:14573"/>
        <dbReference type="ChEBI" id="CHEBI:15377"/>
        <dbReference type="ChEBI" id="CHEBI:15378"/>
        <dbReference type="ChEBI" id="CHEBI:17790"/>
        <dbReference type="ChEBI" id="CHEBI:140522"/>
        <dbReference type="ChEBI" id="CHEBI:140523"/>
        <dbReference type="EC" id="3.1.1.11"/>
    </reaction>
</comment>
<dbReference type="InterPro" id="IPR000070">
    <property type="entry name" value="Pectinesterase_cat"/>
</dbReference>
<evidence type="ECO:0000256" key="1">
    <source>
        <dbReference type="ARBA" id="ARBA00004191"/>
    </source>
</evidence>
<evidence type="ECO:0000256" key="6">
    <source>
        <dbReference type="ARBA" id="ARBA00022525"/>
    </source>
</evidence>
<dbReference type="Pfam" id="PF01095">
    <property type="entry name" value="Pectinesterase"/>
    <property type="match status" value="1"/>
</dbReference>
<feature type="transmembrane region" description="Helical" evidence="13">
    <location>
        <begin position="7"/>
        <end position="26"/>
    </location>
</feature>
<dbReference type="InterPro" id="IPR033131">
    <property type="entry name" value="Pectinesterase_Asp_AS"/>
</dbReference>
<gene>
    <name evidence="15" type="ORF">VFH_I197200</name>
</gene>
<proteinExistence type="inferred from homology"/>
<feature type="active site" evidence="11">
    <location>
        <position position="224"/>
    </location>
</feature>
<evidence type="ECO:0000313" key="15">
    <source>
        <dbReference type="EMBL" id="CAI8595569.1"/>
    </source>
</evidence>
<dbReference type="PROSITE" id="PS00503">
    <property type="entry name" value="PECTINESTERASE_2"/>
    <property type="match status" value="1"/>
</dbReference>
<sequence length="368" mass="40681">MISKTRTFIINVAIIIAILYKTNIVLSDDNSQIPADRSQVDSWFNKIVGPLSQRKSTLEPALVSAEAAPKVIKVMQDGSGEFKTITAAINSIPTGNNKRVIIKIGPGNYKEKIKIERSRPFITFLGNPKNMPNLTFDGTAKKYGTVDSATLIVMSDYFVAANIAISNSAARPDARRSGGQAVALRTSGDKSAFYNCKIYGFQDTVCDDRNNHLFKDCLIQGTVDYIFGSGKSLYLKTELRTLGTKDVTVIVAQARKSQSEDYIYSFVHCDLTGTGTRTFLGRAWLSHAKVAFAYSTMTKVIHPEGWCNNLHSEYNKTLFFGEYKNTGPGADIKKRVKFTKQLSDGEAKPFITLGIIQGSRWLLPPPNF</sequence>
<organism evidence="15 16">
    <name type="scientific">Vicia faba</name>
    <name type="common">Broad bean</name>
    <name type="synonym">Faba vulgaris</name>
    <dbReference type="NCBI Taxonomy" id="3906"/>
    <lineage>
        <taxon>Eukaryota</taxon>
        <taxon>Viridiplantae</taxon>
        <taxon>Streptophyta</taxon>
        <taxon>Embryophyta</taxon>
        <taxon>Tracheophyta</taxon>
        <taxon>Spermatophyta</taxon>
        <taxon>Magnoliopsida</taxon>
        <taxon>eudicotyledons</taxon>
        <taxon>Gunneridae</taxon>
        <taxon>Pentapetalae</taxon>
        <taxon>rosids</taxon>
        <taxon>fabids</taxon>
        <taxon>Fabales</taxon>
        <taxon>Fabaceae</taxon>
        <taxon>Papilionoideae</taxon>
        <taxon>50 kb inversion clade</taxon>
        <taxon>NPAAA clade</taxon>
        <taxon>Hologalegina</taxon>
        <taxon>IRL clade</taxon>
        <taxon>Fabeae</taxon>
        <taxon>Vicia</taxon>
    </lineage>
</organism>
<dbReference type="InterPro" id="IPR011050">
    <property type="entry name" value="Pectin_lyase_fold/virulence"/>
</dbReference>
<dbReference type="GO" id="GO:0045490">
    <property type="term" value="P:pectin catabolic process"/>
    <property type="evidence" value="ECO:0007669"/>
    <property type="project" value="UniProtKB-UniRule"/>
</dbReference>
<evidence type="ECO:0000256" key="11">
    <source>
        <dbReference type="PROSITE-ProRule" id="PRU10040"/>
    </source>
</evidence>
<keyword evidence="9 12" id="KW-0063">Aspartyl esterase</keyword>
<keyword evidence="16" id="KW-1185">Reference proteome</keyword>
<evidence type="ECO:0000256" key="4">
    <source>
        <dbReference type="ARBA" id="ARBA00013229"/>
    </source>
</evidence>
<dbReference type="EC" id="3.1.1.11" evidence="4 12"/>
<dbReference type="EMBL" id="OX451735">
    <property type="protein sequence ID" value="CAI8595569.1"/>
    <property type="molecule type" value="Genomic_DNA"/>
</dbReference>
<evidence type="ECO:0000256" key="10">
    <source>
        <dbReference type="ARBA" id="ARBA00047928"/>
    </source>
</evidence>
<keyword evidence="13" id="KW-1133">Transmembrane helix</keyword>